<dbReference type="eggNOG" id="COG2197">
    <property type="taxonomic scope" value="Bacteria"/>
</dbReference>
<feature type="domain" description="Response regulatory" evidence="3">
    <location>
        <begin position="1"/>
        <end position="115"/>
    </location>
</feature>
<dbReference type="EMBL" id="CP002159">
    <property type="protein sequence ID" value="ADL56228.1"/>
    <property type="molecule type" value="Genomic_DNA"/>
</dbReference>
<dbReference type="InterPro" id="IPR001789">
    <property type="entry name" value="Sig_transdc_resp-reg_receiver"/>
</dbReference>
<dbReference type="SMART" id="SM00448">
    <property type="entry name" value="REC"/>
    <property type="match status" value="1"/>
</dbReference>
<protein>
    <submittedName>
        <fullName evidence="4">Response regulator receiver protein</fullName>
    </submittedName>
</protein>
<dbReference type="InterPro" id="IPR011006">
    <property type="entry name" value="CheY-like_superfamily"/>
</dbReference>
<gene>
    <name evidence="4" type="ordered locus">Galf_2224</name>
</gene>
<evidence type="ECO:0000256" key="2">
    <source>
        <dbReference type="PROSITE-ProRule" id="PRU00169"/>
    </source>
</evidence>
<dbReference type="SUPFAM" id="SSF52172">
    <property type="entry name" value="CheY-like"/>
    <property type="match status" value="1"/>
</dbReference>
<accession>D9SIR5</accession>
<dbReference type="GO" id="GO:0000160">
    <property type="term" value="P:phosphorelay signal transduction system"/>
    <property type="evidence" value="ECO:0007669"/>
    <property type="project" value="InterPro"/>
</dbReference>
<dbReference type="AlphaFoldDB" id="D9SIR5"/>
<dbReference type="STRING" id="395494.Galf_2224"/>
<dbReference type="PANTHER" id="PTHR44591:SF3">
    <property type="entry name" value="RESPONSE REGULATORY DOMAIN-CONTAINING PROTEIN"/>
    <property type="match status" value="1"/>
</dbReference>
<organism evidence="4 5">
    <name type="scientific">Gallionella capsiferriformans (strain ES-2)</name>
    <name type="common">Gallionella ferruginea capsiferriformans (strain ES-2)</name>
    <dbReference type="NCBI Taxonomy" id="395494"/>
    <lineage>
        <taxon>Bacteria</taxon>
        <taxon>Pseudomonadati</taxon>
        <taxon>Pseudomonadota</taxon>
        <taxon>Betaproteobacteria</taxon>
        <taxon>Nitrosomonadales</taxon>
        <taxon>Gallionellaceae</taxon>
        <taxon>Gallionella</taxon>
    </lineage>
</organism>
<feature type="modified residue" description="4-aspartylphosphate" evidence="2">
    <location>
        <position position="51"/>
    </location>
</feature>
<dbReference type="Pfam" id="PF00072">
    <property type="entry name" value="Response_reg"/>
    <property type="match status" value="1"/>
</dbReference>
<dbReference type="KEGG" id="gca:Galf_2224"/>
<dbReference type="Gene3D" id="3.40.50.2300">
    <property type="match status" value="1"/>
</dbReference>
<proteinExistence type="predicted"/>
<dbReference type="PROSITE" id="PS50110">
    <property type="entry name" value="RESPONSE_REGULATORY"/>
    <property type="match status" value="1"/>
</dbReference>
<keyword evidence="5" id="KW-1185">Reference proteome</keyword>
<dbReference type="PANTHER" id="PTHR44591">
    <property type="entry name" value="STRESS RESPONSE REGULATOR PROTEIN 1"/>
    <property type="match status" value="1"/>
</dbReference>
<keyword evidence="1 2" id="KW-0597">Phosphoprotein</keyword>
<evidence type="ECO:0000256" key="1">
    <source>
        <dbReference type="ARBA" id="ARBA00022553"/>
    </source>
</evidence>
<evidence type="ECO:0000313" key="4">
    <source>
        <dbReference type="EMBL" id="ADL56228.1"/>
    </source>
</evidence>
<dbReference type="Proteomes" id="UP000001235">
    <property type="component" value="Chromosome"/>
</dbReference>
<evidence type="ECO:0000313" key="5">
    <source>
        <dbReference type="Proteomes" id="UP000001235"/>
    </source>
</evidence>
<reference evidence="4 5" key="1">
    <citation type="submission" date="2010-08" db="EMBL/GenBank/DDBJ databases">
        <title>Complete sequence of Gallionella capsiferriformans ES-2.</title>
        <authorList>
            <consortium name="US DOE Joint Genome Institute"/>
            <person name="Lucas S."/>
            <person name="Copeland A."/>
            <person name="Lapidus A."/>
            <person name="Cheng J.-F."/>
            <person name="Bruce D."/>
            <person name="Goodwin L."/>
            <person name="Pitluck S."/>
            <person name="Chertkov O."/>
            <person name="Davenport K.W."/>
            <person name="Detter J.C."/>
            <person name="Han C."/>
            <person name="Tapia R."/>
            <person name="Land M."/>
            <person name="Hauser L."/>
            <person name="Chang Y.-J."/>
            <person name="Jeffries C."/>
            <person name="Kyrpides N."/>
            <person name="Ivanova N."/>
            <person name="Mikhailova N."/>
            <person name="Shelobolina E.S."/>
            <person name="Picardal F."/>
            <person name="Roden E."/>
            <person name="Emerson D."/>
            <person name="Woyke T."/>
        </authorList>
    </citation>
    <scope>NUCLEOTIDE SEQUENCE [LARGE SCALE GENOMIC DNA]</scope>
    <source>
        <strain evidence="4 5">ES-2</strain>
    </source>
</reference>
<dbReference type="InterPro" id="IPR050595">
    <property type="entry name" value="Bact_response_regulator"/>
</dbReference>
<dbReference type="HOGENOM" id="CLU_000445_69_15_4"/>
<sequence length="118" mass="13274">MLIVDDSRLSRLMIRTFILAKRPQWLIIEATSGDEALQMVEHDLPDFISMDINMPGMLGTDAAEQILDKHPEIRIAIFSANIQETQQTRAIELGARFVSKPVTEKTVLQALDHFEGAV</sequence>
<name>D9SIR5_GALCS</name>
<evidence type="ECO:0000259" key="3">
    <source>
        <dbReference type="PROSITE" id="PS50110"/>
    </source>
</evidence>